<evidence type="ECO:0000313" key="3">
    <source>
        <dbReference type="Proteomes" id="UP001456224"/>
    </source>
</evidence>
<evidence type="ECO:0000259" key="1">
    <source>
        <dbReference type="SMART" id="SM00460"/>
    </source>
</evidence>
<dbReference type="InterPro" id="IPR038765">
    <property type="entry name" value="Papain-like_cys_pep_sf"/>
</dbReference>
<protein>
    <submittedName>
        <fullName evidence="2">Transglutaminase domain-containing protein</fullName>
    </submittedName>
</protein>
<evidence type="ECO:0000313" key="2">
    <source>
        <dbReference type="EMBL" id="WXR74631.1"/>
    </source>
</evidence>
<gene>
    <name evidence="2" type="ORF">WHX56_03800</name>
</gene>
<proteinExistence type="predicted"/>
<reference evidence="2 3" key="1">
    <citation type="submission" date="2024-03" db="EMBL/GenBank/DDBJ databases">
        <title>Reference genomes for the five species model microbial community.</title>
        <authorList>
            <person name="Padfield D."/>
        </authorList>
    </citation>
    <scope>NUCLEOTIDE SEQUENCE [LARGE SCALE GENOMIC DNA]</scope>
    <source>
        <strain evidence="2 3">AB1</strain>
    </source>
</reference>
<keyword evidence="3" id="KW-1185">Reference proteome</keyword>
<accession>A0ABZ2S1S5</accession>
<dbReference type="InterPro" id="IPR002931">
    <property type="entry name" value="Transglutaminase-like"/>
</dbReference>
<feature type="domain" description="Transglutaminase-like" evidence="1">
    <location>
        <begin position="74"/>
        <end position="136"/>
    </location>
</feature>
<name>A0ABZ2S1S5_9BURK</name>
<dbReference type="RefSeq" id="WP_338880505.1">
    <property type="nucleotide sequence ID" value="NZ_CP148753.1"/>
</dbReference>
<dbReference type="Proteomes" id="UP001456224">
    <property type="component" value="Chromosome"/>
</dbReference>
<dbReference type="EMBL" id="CP148753">
    <property type="protein sequence ID" value="WXR74631.1"/>
    <property type="molecule type" value="Genomic_DNA"/>
</dbReference>
<dbReference type="Pfam" id="PF01841">
    <property type="entry name" value="Transglut_core"/>
    <property type="match status" value="1"/>
</dbReference>
<organism evidence="2 3">
    <name type="scientific">Achromobacter veterisilvae</name>
    <dbReference type="NCBI Taxonomy" id="2069367"/>
    <lineage>
        <taxon>Bacteria</taxon>
        <taxon>Pseudomonadati</taxon>
        <taxon>Pseudomonadota</taxon>
        <taxon>Betaproteobacteria</taxon>
        <taxon>Burkholderiales</taxon>
        <taxon>Alcaligenaceae</taxon>
        <taxon>Achromobacter</taxon>
    </lineage>
</organism>
<dbReference type="SUPFAM" id="SSF54001">
    <property type="entry name" value="Cysteine proteinases"/>
    <property type="match status" value="1"/>
</dbReference>
<sequence>MDRFACYTEHAADGALLVSGGPGGQSATGQREIFMVLEAMNLVQDTASSARYAWYQHQLGVKFVPPNSTEQEVCLESGFGICGNHQLVFLDLMEKVGIPARPVNFWYTDRKLNKRANHAAVEVHIAGKWRYVDVTWGTIWLRQKRDPLSALTVEEVLKGEGQRLTGATNTWYLVQRQHNVDPFSYLQASDVQMTRSGGMLKLSLSDQPETFNGLPNYVGSPPDSDALSYSVRQREAGGQLEIAMSGASICNNSKLMVGDQAFDISPNTVIDADFDKAELKVQVVGQDEDCYVVMASMTRRPPGAAQLR</sequence>
<dbReference type="SMART" id="SM00460">
    <property type="entry name" value="TGc"/>
    <property type="match status" value="1"/>
</dbReference>
<dbReference type="Gene3D" id="3.10.620.30">
    <property type="match status" value="1"/>
</dbReference>